<evidence type="ECO:0000256" key="2">
    <source>
        <dbReference type="SAM" id="Phobius"/>
    </source>
</evidence>
<keyword evidence="2" id="KW-0812">Transmembrane</keyword>
<dbReference type="SMART" id="SM00978">
    <property type="entry name" value="Tim44"/>
    <property type="match status" value="1"/>
</dbReference>
<dbReference type="InterPro" id="IPR032710">
    <property type="entry name" value="NTF2-like_dom_sf"/>
</dbReference>
<gene>
    <name evidence="5" type="ORF">DAI18_08155</name>
</gene>
<feature type="domain" description="Tim44-like" evidence="4">
    <location>
        <begin position="183"/>
        <end position="311"/>
    </location>
</feature>
<reference evidence="5 6" key="1">
    <citation type="submission" date="2018-04" db="EMBL/GenBank/DDBJ databases">
        <title>Denitrifier Microvirgula.</title>
        <authorList>
            <person name="Anderson E."/>
            <person name="Jang J."/>
            <person name="Ishii S."/>
        </authorList>
    </citation>
    <scope>NUCLEOTIDE SEQUENCE [LARGE SCALE GENOMIC DNA]</scope>
    <source>
        <strain evidence="5 6">BE2.4</strain>
    </source>
</reference>
<keyword evidence="2" id="KW-0472">Membrane</keyword>
<dbReference type="STRING" id="1122240.GCA_000620105_02176"/>
<proteinExistence type="predicted"/>
<dbReference type="PANTHER" id="PTHR41542">
    <property type="entry name" value="BLL5807 PROTEIN"/>
    <property type="match status" value="1"/>
</dbReference>
<evidence type="ECO:0000256" key="3">
    <source>
        <dbReference type="SAM" id="SignalP"/>
    </source>
</evidence>
<dbReference type="AlphaFoldDB" id="A0A2S0P9E3"/>
<dbReference type="KEGG" id="maer:DAI18_08155"/>
<feature type="chain" id="PRO_5015584206" evidence="3">
    <location>
        <begin position="26"/>
        <end position="311"/>
    </location>
</feature>
<protein>
    <submittedName>
        <fullName evidence="5">Tim44 domain-containing protein</fullName>
    </submittedName>
</protein>
<feature type="region of interest" description="Disordered" evidence="1">
    <location>
        <begin position="31"/>
        <end position="69"/>
    </location>
</feature>
<sequence length="311" mass="32528">MSPKSRQLVLSLACAALLAAPFAEAARIGKGRSSGMQRSAKPAPTYQQAAPTPNYPAQAAPQPRSGPGVGTAIAAGAAGAAAGYMLGNAMSDKGTAQANTAAEKQAAGEPAAPQQSSGMGIGTILLLAVGGFFLFRMLRRRREQAAMNAPLQTAPQARPMDPNAFRVNPTGSVPVPPIGGGYAPQAAPSLARLPDGTETPHFLRQAKATFMHLQSMNNPDNVEEVRKYMTPELFEQLKADITENGETADFPQLDCQLIDAESNSSGLVASVRFSGTVSESVNAPAVPFSETWHYIKSPATNDKWVVAGIQQ</sequence>
<dbReference type="InterPro" id="IPR007379">
    <property type="entry name" value="Tim44-like_dom"/>
</dbReference>
<accession>A0A2S0P9E3</accession>
<keyword evidence="2" id="KW-1133">Transmembrane helix</keyword>
<feature type="signal peptide" evidence="3">
    <location>
        <begin position="1"/>
        <end position="25"/>
    </location>
</feature>
<feature type="transmembrane region" description="Helical" evidence="2">
    <location>
        <begin position="119"/>
        <end position="138"/>
    </location>
</feature>
<evidence type="ECO:0000256" key="1">
    <source>
        <dbReference type="SAM" id="MobiDB-lite"/>
    </source>
</evidence>
<dbReference type="OrthoDB" id="5297955at2"/>
<evidence type="ECO:0000259" key="4">
    <source>
        <dbReference type="SMART" id="SM00978"/>
    </source>
</evidence>
<dbReference type="Proteomes" id="UP000244173">
    <property type="component" value="Chromosome"/>
</dbReference>
<keyword evidence="6" id="KW-1185">Reference proteome</keyword>
<evidence type="ECO:0000313" key="5">
    <source>
        <dbReference type="EMBL" id="AVY94019.1"/>
    </source>
</evidence>
<evidence type="ECO:0000313" key="6">
    <source>
        <dbReference type="Proteomes" id="UP000244173"/>
    </source>
</evidence>
<keyword evidence="3" id="KW-0732">Signal</keyword>
<feature type="compositionally biased region" description="Low complexity" evidence="1">
    <location>
        <begin position="40"/>
        <end position="52"/>
    </location>
</feature>
<organism evidence="5 6">
    <name type="scientific">Microvirgula aerodenitrificans</name>
    <dbReference type="NCBI Taxonomy" id="57480"/>
    <lineage>
        <taxon>Bacteria</taxon>
        <taxon>Pseudomonadati</taxon>
        <taxon>Pseudomonadota</taxon>
        <taxon>Betaproteobacteria</taxon>
        <taxon>Neisseriales</taxon>
        <taxon>Aquaspirillaceae</taxon>
        <taxon>Microvirgula</taxon>
    </lineage>
</organism>
<dbReference type="RefSeq" id="WP_028499242.1">
    <property type="nucleotide sequence ID" value="NZ_CP028519.1"/>
</dbReference>
<dbReference type="SUPFAM" id="SSF54427">
    <property type="entry name" value="NTF2-like"/>
    <property type="match status" value="1"/>
</dbReference>
<dbReference type="PANTHER" id="PTHR41542:SF1">
    <property type="entry name" value="BLL5807 PROTEIN"/>
    <property type="match status" value="1"/>
</dbReference>
<dbReference type="EMBL" id="CP028519">
    <property type="protein sequence ID" value="AVY94019.1"/>
    <property type="molecule type" value="Genomic_DNA"/>
</dbReference>
<name>A0A2S0P9E3_9NEIS</name>